<dbReference type="InterPro" id="IPR011990">
    <property type="entry name" value="TPR-like_helical_dom_sf"/>
</dbReference>
<evidence type="ECO:0008006" key="4">
    <source>
        <dbReference type="Google" id="ProtNLM"/>
    </source>
</evidence>
<feature type="chain" id="PRO_5016925984" description="Sel1 repeat family protein" evidence="1">
    <location>
        <begin position="34"/>
        <end position="227"/>
    </location>
</feature>
<evidence type="ECO:0000313" key="3">
    <source>
        <dbReference type="Proteomes" id="UP000252132"/>
    </source>
</evidence>
<evidence type="ECO:0000256" key="1">
    <source>
        <dbReference type="SAM" id="SignalP"/>
    </source>
</evidence>
<keyword evidence="1" id="KW-0732">Signal</keyword>
<comment type="caution">
    <text evidence="2">The sequence shown here is derived from an EMBL/GenBank/DDBJ whole genome shotgun (WGS) entry which is preliminary data.</text>
</comment>
<gene>
    <name evidence="2" type="ORF">DBW69_01425</name>
</gene>
<dbReference type="Proteomes" id="UP000252132">
    <property type="component" value="Unassembled WGS sequence"/>
</dbReference>
<organism evidence="2 3">
    <name type="scientific">PS1 clade bacterium</name>
    <dbReference type="NCBI Taxonomy" id="2175152"/>
    <lineage>
        <taxon>Bacteria</taxon>
        <taxon>Pseudomonadati</taxon>
        <taxon>Pseudomonadota</taxon>
        <taxon>Alphaproteobacteria</taxon>
        <taxon>PS1 clade</taxon>
    </lineage>
</organism>
<dbReference type="Gene3D" id="1.25.40.10">
    <property type="entry name" value="Tetratricopeptide repeat domain"/>
    <property type="match status" value="1"/>
</dbReference>
<accession>A0A368E3P7</accession>
<evidence type="ECO:0000313" key="2">
    <source>
        <dbReference type="EMBL" id="RCL78081.1"/>
    </source>
</evidence>
<feature type="signal peptide" evidence="1">
    <location>
        <begin position="1"/>
        <end position="33"/>
    </location>
</feature>
<reference evidence="2 3" key="1">
    <citation type="journal article" date="2018" name="Microbiome">
        <title>Fine metagenomic profile of the Mediterranean stratified and mixed water columns revealed by assembly and recruitment.</title>
        <authorList>
            <person name="Haro-Moreno J.M."/>
            <person name="Lopez-Perez M."/>
            <person name="De La Torre J.R."/>
            <person name="Picazo A."/>
            <person name="Camacho A."/>
            <person name="Rodriguez-Valera F."/>
        </authorList>
    </citation>
    <scope>NUCLEOTIDE SEQUENCE [LARGE SCALE GENOMIC DNA]</scope>
    <source>
        <strain evidence="2">MED-G55</strain>
    </source>
</reference>
<sequence length="227" mass="25682">MQKHKKITVPVFWLRVALLFCLVCVANIHSATAQMQQPTGSPKKNGYYSAPYWDGFKLKHADKCEEALKKLIPIAHQGYGFEEAQLATGLCMLRLAGLTSSTPAHKKTQDLMKDVKFKQGFQWILRAANAGHFRAQATMVSLYADDLAPADNPNVKSTDQSIDKTHDSYVEGAMWAHLYLTNPLRLQIGAPIIEEKKLKKLENNMTKNQWLLGKELARNWIPVYNKQ</sequence>
<name>A0A368E3P7_9PROT</name>
<proteinExistence type="predicted"/>
<protein>
    <recommendedName>
        <fullName evidence="4">Sel1 repeat family protein</fullName>
    </recommendedName>
</protein>
<dbReference type="AlphaFoldDB" id="A0A368E3P7"/>
<dbReference type="EMBL" id="QOQF01000003">
    <property type="protein sequence ID" value="RCL78081.1"/>
    <property type="molecule type" value="Genomic_DNA"/>
</dbReference>